<dbReference type="SMART" id="SM00830">
    <property type="entry name" value="CM_2"/>
    <property type="match status" value="1"/>
</dbReference>
<dbReference type="SUPFAM" id="SSF48600">
    <property type="entry name" value="Chorismate mutase II"/>
    <property type="match status" value="1"/>
</dbReference>
<dbReference type="EMBL" id="WHNW01000014">
    <property type="protein sequence ID" value="MPV86959.1"/>
    <property type="molecule type" value="Genomic_DNA"/>
</dbReference>
<dbReference type="GO" id="GO:0046417">
    <property type="term" value="P:chorismate metabolic process"/>
    <property type="evidence" value="ECO:0007669"/>
    <property type="project" value="InterPro"/>
</dbReference>
<evidence type="ECO:0000313" key="5">
    <source>
        <dbReference type="Proteomes" id="UP000471298"/>
    </source>
</evidence>
<dbReference type="PANTHER" id="PTHR38041">
    <property type="entry name" value="CHORISMATE MUTASE"/>
    <property type="match status" value="1"/>
</dbReference>
<keyword evidence="5" id="KW-1185">Reference proteome</keyword>
<dbReference type="AlphaFoldDB" id="A0A6N7F008"/>
<dbReference type="InterPro" id="IPR036263">
    <property type="entry name" value="Chorismate_II_sf"/>
</dbReference>
<keyword evidence="2" id="KW-0413">Isomerase</keyword>
<dbReference type="InterPro" id="IPR051331">
    <property type="entry name" value="Chorismate_mutase-related"/>
</dbReference>
<reference evidence="4 5" key="1">
    <citation type="submission" date="2019-10" db="EMBL/GenBank/DDBJ databases">
        <title>Cardiobacteriales fam. a chemoheterotrophic member of the order Cardiobacteriales, and proposal of Cardiobacteriales fam. nov.</title>
        <authorList>
            <person name="Wang C."/>
        </authorList>
    </citation>
    <scope>NUCLEOTIDE SEQUENCE [LARGE SCALE GENOMIC DNA]</scope>
    <source>
        <strain evidence="4 5">ML27</strain>
    </source>
</reference>
<dbReference type="RefSeq" id="WP_152810945.1">
    <property type="nucleotide sequence ID" value="NZ_WHNW01000014.1"/>
</dbReference>
<dbReference type="Gene3D" id="1.20.59.10">
    <property type="entry name" value="Chorismate mutase"/>
    <property type="match status" value="1"/>
</dbReference>
<protein>
    <recommendedName>
        <fullName evidence="1">chorismate mutase</fullName>
        <ecNumber evidence="1">5.4.99.5</ecNumber>
    </recommendedName>
</protein>
<evidence type="ECO:0000313" key="4">
    <source>
        <dbReference type="EMBL" id="MPV86959.1"/>
    </source>
</evidence>
<evidence type="ECO:0000256" key="1">
    <source>
        <dbReference type="ARBA" id="ARBA00012404"/>
    </source>
</evidence>
<sequence length="118" mass="13236">MSKLAKPTIQRCRDLDEVRQAVDALDAQIIPLLCERIQYIVQAAAFKETASDVRIYGRIEAIITRAKAYANAMGVSEDYIESVYRHLIDESIRQEKAVWLATQATQAAQTQPTDNHSG</sequence>
<dbReference type="InterPro" id="IPR036979">
    <property type="entry name" value="CM_dom_sf"/>
</dbReference>
<dbReference type="InParanoid" id="A0A6N7F008"/>
<dbReference type="InterPro" id="IPR002701">
    <property type="entry name" value="CM_II_prokaryot"/>
</dbReference>
<dbReference type="PROSITE" id="PS51168">
    <property type="entry name" value="CHORISMATE_MUT_2"/>
    <property type="match status" value="1"/>
</dbReference>
<dbReference type="EC" id="5.4.99.5" evidence="1"/>
<dbReference type="Pfam" id="PF01817">
    <property type="entry name" value="CM_2"/>
    <property type="match status" value="1"/>
</dbReference>
<name>A0A6N7F008_9GAMM</name>
<dbReference type="Proteomes" id="UP000471298">
    <property type="component" value="Unassembled WGS sequence"/>
</dbReference>
<dbReference type="GO" id="GO:0004106">
    <property type="term" value="F:chorismate mutase activity"/>
    <property type="evidence" value="ECO:0007669"/>
    <property type="project" value="UniProtKB-EC"/>
</dbReference>
<organism evidence="4 5">
    <name type="scientific">Ostreibacterium oceani</name>
    <dbReference type="NCBI Taxonomy" id="2654998"/>
    <lineage>
        <taxon>Bacteria</taxon>
        <taxon>Pseudomonadati</taxon>
        <taxon>Pseudomonadota</taxon>
        <taxon>Gammaproteobacteria</taxon>
        <taxon>Cardiobacteriales</taxon>
        <taxon>Ostreibacteriaceae</taxon>
        <taxon>Ostreibacterium</taxon>
    </lineage>
</organism>
<accession>A0A6N7F008</accession>
<dbReference type="PANTHER" id="PTHR38041:SF1">
    <property type="entry name" value="CHORISMATE MUTASE"/>
    <property type="match status" value="1"/>
</dbReference>
<dbReference type="GO" id="GO:0009697">
    <property type="term" value="P:salicylic acid biosynthetic process"/>
    <property type="evidence" value="ECO:0007669"/>
    <property type="project" value="TreeGrafter"/>
</dbReference>
<evidence type="ECO:0000256" key="2">
    <source>
        <dbReference type="ARBA" id="ARBA00023235"/>
    </source>
</evidence>
<gene>
    <name evidence="4" type="ORF">GCU85_09500</name>
</gene>
<evidence type="ECO:0000259" key="3">
    <source>
        <dbReference type="PROSITE" id="PS51168"/>
    </source>
</evidence>
<proteinExistence type="predicted"/>
<feature type="domain" description="Chorismate mutase" evidence="3">
    <location>
        <begin position="9"/>
        <end position="99"/>
    </location>
</feature>
<comment type="caution">
    <text evidence="4">The sequence shown here is derived from an EMBL/GenBank/DDBJ whole genome shotgun (WGS) entry which is preliminary data.</text>
</comment>